<dbReference type="NCBIfam" id="NF033748">
    <property type="entry name" value="class_F_sortase"/>
    <property type="match status" value="1"/>
</dbReference>
<dbReference type="InterPro" id="IPR005754">
    <property type="entry name" value="Sortase"/>
</dbReference>
<gene>
    <name evidence="4" type="ORF">ACFP50_24430</name>
</gene>
<accession>A0ABW1M5A7</accession>
<name>A0ABW1M5A7_9ACTN</name>
<evidence type="ECO:0000313" key="4">
    <source>
        <dbReference type="EMBL" id="MFC6058475.1"/>
    </source>
</evidence>
<dbReference type="Gene3D" id="2.40.260.10">
    <property type="entry name" value="Sortase"/>
    <property type="match status" value="1"/>
</dbReference>
<feature type="region of interest" description="Disordered" evidence="2">
    <location>
        <begin position="73"/>
        <end position="95"/>
    </location>
</feature>
<dbReference type="InterPro" id="IPR023365">
    <property type="entry name" value="Sortase_dom-sf"/>
</dbReference>
<evidence type="ECO:0000256" key="2">
    <source>
        <dbReference type="SAM" id="MobiDB-lite"/>
    </source>
</evidence>
<reference evidence="5" key="1">
    <citation type="journal article" date="2019" name="Int. J. Syst. Evol. Microbiol.">
        <title>The Global Catalogue of Microorganisms (GCM) 10K type strain sequencing project: providing services to taxonomists for standard genome sequencing and annotation.</title>
        <authorList>
            <consortium name="The Broad Institute Genomics Platform"/>
            <consortium name="The Broad Institute Genome Sequencing Center for Infectious Disease"/>
            <person name="Wu L."/>
            <person name="Ma J."/>
        </authorList>
    </citation>
    <scope>NUCLEOTIDE SEQUENCE [LARGE SCALE GENOMIC DNA]</scope>
    <source>
        <strain evidence="5">JCM 12763</strain>
    </source>
</reference>
<dbReference type="RefSeq" id="WP_386401261.1">
    <property type="nucleotide sequence ID" value="NZ_JBHSPT010000060.1"/>
</dbReference>
<dbReference type="CDD" id="cd05829">
    <property type="entry name" value="Sortase_F"/>
    <property type="match status" value="1"/>
</dbReference>
<evidence type="ECO:0000313" key="5">
    <source>
        <dbReference type="Proteomes" id="UP001596242"/>
    </source>
</evidence>
<keyword evidence="3" id="KW-1133">Transmembrane helix</keyword>
<dbReference type="InterPro" id="IPR042001">
    <property type="entry name" value="Sortase_F"/>
</dbReference>
<keyword evidence="3" id="KW-0812">Transmembrane</keyword>
<sequence>MAARPLSPVPTDPAPARRRLRAVMTAIFWGTATLVLAVSLLGSRGDPPADALGSHAPPATSAAAATAASAASTAASASAEDRPAGKHLPRSAPTRLRIPDINVDAPFTDLAIAASGELDAPPPDDTNLVGWFAGGASPGERGTSIIAGHVDTKASAAVFARLSELEKGDRFEVERADGRKAEFVVHHAESFAKDDFPDKRVYADTDVAQVRLITCSGEYDRKAKDYTENLVVFAHLV</sequence>
<keyword evidence="1" id="KW-0378">Hydrolase</keyword>
<feature type="transmembrane region" description="Helical" evidence="3">
    <location>
        <begin position="20"/>
        <end position="42"/>
    </location>
</feature>
<proteinExistence type="predicted"/>
<organism evidence="4 5">
    <name type="scientific">Streptomyces pratens</name>
    <dbReference type="NCBI Taxonomy" id="887456"/>
    <lineage>
        <taxon>Bacteria</taxon>
        <taxon>Bacillati</taxon>
        <taxon>Actinomycetota</taxon>
        <taxon>Actinomycetes</taxon>
        <taxon>Kitasatosporales</taxon>
        <taxon>Streptomycetaceae</taxon>
        <taxon>Streptomyces</taxon>
    </lineage>
</organism>
<dbReference type="SUPFAM" id="SSF63817">
    <property type="entry name" value="Sortase"/>
    <property type="match status" value="1"/>
</dbReference>
<evidence type="ECO:0000256" key="1">
    <source>
        <dbReference type="ARBA" id="ARBA00022801"/>
    </source>
</evidence>
<keyword evidence="3" id="KW-0472">Membrane</keyword>
<protein>
    <submittedName>
        <fullName evidence="4">Class F sortase</fullName>
    </submittedName>
</protein>
<dbReference type="EMBL" id="JBHSPT010000060">
    <property type="protein sequence ID" value="MFC6058475.1"/>
    <property type="molecule type" value="Genomic_DNA"/>
</dbReference>
<comment type="caution">
    <text evidence="4">The sequence shown here is derived from an EMBL/GenBank/DDBJ whole genome shotgun (WGS) entry which is preliminary data.</text>
</comment>
<evidence type="ECO:0000256" key="3">
    <source>
        <dbReference type="SAM" id="Phobius"/>
    </source>
</evidence>
<dbReference type="Proteomes" id="UP001596242">
    <property type="component" value="Unassembled WGS sequence"/>
</dbReference>
<keyword evidence="5" id="KW-1185">Reference proteome</keyword>
<dbReference type="Pfam" id="PF04203">
    <property type="entry name" value="Sortase"/>
    <property type="match status" value="1"/>
</dbReference>